<dbReference type="OrthoDB" id="6589456at2759"/>
<dbReference type="Proteomes" id="UP000518266">
    <property type="component" value="Unassembled WGS sequence"/>
</dbReference>
<dbReference type="EMBL" id="JAAKFY010000015">
    <property type="protein sequence ID" value="KAF3844314.1"/>
    <property type="molecule type" value="Genomic_DNA"/>
</dbReference>
<accession>A0A7J5Y4H8</accession>
<organism evidence="2 3">
    <name type="scientific">Dissostichus mawsoni</name>
    <name type="common">Antarctic cod</name>
    <dbReference type="NCBI Taxonomy" id="36200"/>
    <lineage>
        <taxon>Eukaryota</taxon>
        <taxon>Metazoa</taxon>
        <taxon>Chordata</taxon>
        <taxon>Craniata</taxon>
        <taxon>Vertebrata</taxon>
        <taxon>Euteleostomi</taxon>
        <taxon>Actinopterygii</taxon>
        <taxon>Neopterygii</taxon>
        <taxon>Teleostei</taxon>
        <taxon>Neoteleostei</taxon>
        <taxon>Acanthomorphata</taxon>
        <taxon>Eupercaria</taxon>
        <taxon>Perciformes</taxon>
        <taxon>Notothenioidei</taxon>
        <taxon>Nototheniidae</taxon>
        <taxon>Dissostichus</taxon>
    </lineage>
</organism>
<evidence type="ECO:0000313" key="3">
    <source>
        <dbReference type="Proteomes" id="UP000518266"/>
    </source>
</evidence>
<proteinExistence type="predicted"/>
<feature type="compositionally biased region" description="Polar residues" evidence="1">
    <location>
        <begin position="267"/>
        <end position="288"/>
    </location>
</feature>
<protein>
    <submittedName>
        <fullName evidence="2">Uncharacterized protein</fullName>
    </submittedName>
</protein>
<feature type="region of interest" description="Disordered" evidence="1">
    <location>
        <begin position="218"/>
        <end position="288"/>
    </location>
</feature>
<keyword evidence="3" id="KW-1185">Reference proteome</keyword>
<evidence type="ECO:0000256" key="1">
    <source>
        <dbReference type="SAM" id="MobiDB-lite"/>
    </source>
</evidence>
<name>A0A7J5Y4H8_DISMA</name>
<gene>
    <name evidence="2" type="ORF">F7725_007477</name>
</gene>
<reference evidence="2 3" key="1">
    <citation type="submission" date="2020-03" db="EMBL/GenBank/DDBJ databases">
        <title>Dissostichus mawsoni Genome sequencing and assembly.</title>
        <authorList>
            <person name="Park H."/>
        </authorList>
    </citation>
    <scope>NUCLEOTIDE SEQUENCE [LARGE SCALE GENOMIC DNA]</scope>
    <source>
        <strain evidence="2">DM0001</strain>
        <tissue evidence="2">Muscle</tissue>
    </source>
</reference>
<comment type="caution">
    <text evidence="2">The sequence shown here is derived from an EMBL/GenBank/DDBJ whole genome shotgun (WGS) entry which is preliminary data.</text>
</comment>
<dbReference type="AlphaFoldDB" id="A0A7J5Y4H8"/>
<sequence>MAGADRFHSVEACLMSRGRSFHSVEACLMSRGRSFHSVEACLMSRGRSFHSVEACLMSRQIVPQCGSLSDEQGQIVPQCGSLSDVQGQIVPQCGGLSDEQGQIVPQCGSLSDEQGQIVPQCGACLMSRGRSFHSVEACLMSRGRSFHICHQLTLGGQGKVLDKFACGPQPLLQVLVFLDIERAGAHRRGHPTIRREVSYLTEVFHQLAESWQVADEGGQVAEPKLTTRGRSDDSKSRRLHSSLVPAMAPGGTSALSLRLLPPPRPSGTFTTFELGASQPSFTYGDTKD</sequence>
<evidence type="ECO:0000313" key="2">
    <source>
        <dbReference type="EMBL" id="KAF3844314.1"/>
    </source>
</evidence>